<evidence type="ECO:0000256" key="1">
    <source>
        <dbReference type="SAM" id="Phobius"/>
    </source>
</evidence>
<feature type="transmembrane region" description="Helical" evidence="1">
    <location>
        <begin position="34"/>
        <end position="53"/>
    </location>
</feature>
<accession>A0ABZ2UXQ4</accession>
<dbReference type="RefSeq" id="WP_353932998.1">
    <property type="nucleotide sequence ID" value="NZ_CP150886.1"/>
</dbReference>
<feature type="transmembrane region" description="Helical" evidence="1">
    <location>
        <begin position="149"/>
        <end position="170"/>
    </location>
</feature>
<dbReference type="EMBL" id="CP150886">
    <property type="protein sequence ID" value="WZB90104.1"/>
    <property type="molecule type" value="Genomic_DNA"/>
</dbReference>
<protein>
    <submittedName>
        <fullName evidence="2">Uncharacterized protein</fullName>
    </submittedName>
</protein>
<organism evidence="2 3">
    <name type="scientific">Okeanomitos corallinicola TIOX110</name>
    <dbReference type="NCBI Taxonomy" id="3133117"/>
    <lineage>
        <taxon>Bacteria</taxon>
        <taxon>Bacillati</taxon>
        <taxon>Cyanobacteriota</taxon>
        <taxon>Cyanophyceae</taxon>
        <taxon>Nostocales</taxon>
        <taxon>Aphanizomenonaceae</taxon>
        <taxon>Okeanomitos</taxon>
    </lineage>
</organism>
<keyword evidence="1" id="KW-0472">Membrane</keyword>
<evidence type="ECO:0000313" key="2">
    <source>
        <dbReference type="EMBL" id="WZB90104.1"/>
    </source>
</evidence>
<name>A0ABZ2UXQ4_9CYAN</name>
<gene>
    <name evidence="2" type="ORF">WJM97_10610</name>
</gene>
<keyword evidence="3" id="KW-1185">Reference proteome</keyword>
<feature type="transmembrane region" description="Helical" evidence="1">
    <location>
        <begin position="117"/>
        <end position="143"/>
    </location>
</feature>
<keyword evidence="1" id="KW-1133">Transmembrane helix</keyword>
<feature type="transmembrane region" description="Helical" evidence="1">
    <location>
        <begin position="77"/>
        <end position="97"/>
    </location>
</feature>
<proteinExistence type="predicted"/>
<reference evidence="2 3" key="1">
    <citation type="submission" date="2024-04" db="EMBL/GenBank/DDBJ databases">
        <title>Okeanomitos corallinicola gen. &amp; sp. nov. (Nostocales, Cyanobacteria), a new toxic marine heterocyst-forming cyanobacterium from a coral reef.</title>
        <authorList>
            <person name="Li H."/>
            <person name="Li R."/>
            <person name="Kang J."/>
            <person name="Hii K.S."/>
            <person name="Mohamed H.F."/>
            <person name="Xu X."/>
            <person name="Luo Z."/>
        </authorList>
    </citation>
    <scope>NUCLEOTIDE SEQUENCE [LARGE SCALE GENOMIC DNA]</scope>
    <source>
        <strain evidence="2 3">TIOX110</strain>
    </source>
</reference>
<keyword evidence="1" id="KW-0812">Transmembrane</keyword>
<sequence>MKSFVTSYGCIEQKNSSTLIATENDTGLYVSFKVIGIVILAISIQILVSFLFVNTGNIEITRNQIAQSLLTASATNYYWSIGFLSLLIISLALKLFIWGEENKQKYFRYLSKYLSGLLFFISVFLLISLTNIQILSQSLFIAITNFPVGILYCILILVLLFFVYIGISFWKSPYSYYRERITIFSKTQNTLIQKITRYPIPLIIYKNGNFNFASSWVEAKYEYPLSDIISIHRYTSEKSDEFTYFVMLLFSKTNTYFPTIESRNIKENNQVLDIISTFLSLPCGEDLSNLSSSFIKNHFLVSHNQKISISATMMMTENQRRLAENPHDPDACLMLGLAFMGINQFDAAIEKLQQSKILYEKLGERRQSVKVGDYLDGLQAYMASKSIKN</sequence>
<evidence type="ECO:0000313" key="3">
    <source>
        <dbReference type="Proteomes" id="UP001483337"/>
    </source>
</evidence>
<dbReference type="Proteomes" id="UP001483337">
    <property type="component" value="Chromosome"/>
</dbReference>